<feature type="transmembrane region" description="Helical" evidence="1">
    <location>
        <begin position="127"/>
        <end position="146"/>
    </location>
</feature>
<keyword evidence="1" id="KW-0812">Transmembrane</keyword>
<keyword evidence="1" id="KW-0472">Membrane</keyword>
<protein>
    <submittedName>
        <fullName evidence="2">Uncharacterized membrane protein YoaK, UPF0700 family</fullName>
    </submittedName>
</protein>
<dbReference type="PANTHER" id="PTHR37314:SF4">
    <property type="entry name" value="UPF0700 TRANSMEMBRANE PROTEIN YOAK"/>
    <property type="match status" value="1"/>
</dbReference>
<keyword evidence="3" id="KW-1185">Reference proteome</keyword>
<dbReference type="AlphaFoldDB" id="A0A1I4Y5F6"/>
<dbReference type="RefSeq" id="WP_091519552.1">
    <property type="nucleotide sequence ID" value="NZ_FOVI01000004.1"/>
</dbReference>
<dbReference type="OrthoDB" id="270162at2"/>
<dbReference type="PANTHER" id="PTHR37314">
    <property type="entry name" value="SLR0142 PROTEIN"/>
    <property type="match status" value="1"/>
</dbReference>
<evidence type="ECO:0000313" key="2">
    <source>
        <dbReference type="EMBL" id="SFN33314.1"/>
    </source>
</evidence>
<sequence length="272" mass="31134">MLRKYSTHRTHDDNLKLGALTAFSAGMVNVISVIVFFAFTSNVTGHYAVFAQELAKGNWFQAAIVILWIMLFFFGSFTSNFVIIHGNNYIGRYLSHAIPIILEIICLLVVGIYLQGFYTESLQETEFLVGLLLFAMGLQNGLTASISNSAVKTTHLTGLTTDLAIALSMMTKKHYRKDEKVVEKIQLLSSIMFFYVLGGVITGVLYNTIQNYTFYIVCFFLTIIIFYDYYKLTILKYNHKKFFSLRQEEVKESKSNVHQEQNNRITEKNTCY</sequence>
<organism evidence="2 3">
    <name type="scientific">Paenimyroides ummariense</name>
    <dbReference type="NCBI Taxonomy" id="913024"/>
    <lineage>
        <taxon>Bacteria</taxon>
        <taxon>Pseudomonadati</taxon>
        <taxon>Bacteroidota</taxon>
        <taxon>Flavobacteriia</taxon>
        <taxon>Flavobacteriales</taxon>
        <taxon>Flavobacteriaceae</taxon>
        <taxon>Paenimyroides</taxon>
    </lineage>
</organism>
<name>A0A1I4Y5F6_9FLAO</name>
<gene>
    <name evidence="2" type="ORF">SAMN05421741_10427</name>
</gene>
<dbReference type="InterPro" id="IPR010699">
    <property type="entry name" value="DUF1275"/>
</dbReference>
<dbReference type="Proteomes" id="UP000199036">
    <property type="component" value="Unassembled WGS sequence"/>
</dbReference>
<dbReference type="STRING" id="913024.SAMN05421741_10427"/>
<evidence type="ECO:0000313" key="3">
    <source>
        <dbReference type="Proteomes" id="UP000199036"/>
    </source>
</evidence>
<feature type="transmembrane region" description="Helical" evidence="1">
    <location>
        <begin position="20"/>
        <end position="39"/>
    </location>
</feature>
<feature type="transmembrane region" description="Helical" evidence="1">
    <location>
        <begin position="212"/>
        <end position="230"/>
    </location>
</feature>
<reference evidence="3" key="1">
    <citation type="submission" date="2016-10" db="EMBL/GenBank/DDBJ databases">
        <authorList>
            <person name="Varghese N."/>
            <person name="Submissions S."/>
        </authorList>
    </citation>
    <scope>NUCLEOTIDE SEQUENCE [LARGE SCALE GENOMIC DNA]</scope>
    <source>
        <strain evidence="3">DS-12</strain>
    </source>
</reference>
<feature type="transmembrane region" description="Helical" evidence="1">
    <location>
        <begin position="96"/>
        <end position="115"/>
    </location>
</feature>
<dbReference type="Pfam" id="PF06912">
    <property type="entry name" value="DUF1275"/>
    <property type="match status" value="1"/>
</dbReference>
<keyword evidence="1" id="KW-1133">Transmembrane helix</keyword>
<evidence type="ECO:0000256" key="1">
    <source>
        <dbReference type="SAM" id="Phobius"/>
    </source>
</evidence>
<dbReference type="EMBL" id="FOVI01000004">
    <property type="protein sequence ID" value="SFN33314.1"/>
    <property type="molecule type" value="Genomic_DNA"/>
</dbReference>
<feature type="transmembrane region" description="Helical" evidence="1">
    <location>
        <begin position="59"/>
        <end position="84"/>
    </location>
</feature>
<feature type="transmembrane region" description="Helical" evidence="1">
    <location>
        <begin position="185"/>
        <end position="206"/>
    </location>
</feature>
<accession>A0A1I4Y5F6</accession>
<proteinExistence type="predicted"/>